<dbReference type="EMBL" id="AAUW01000027">
    <property type="protein sequence ID" value="EAV40749.1"/>
    <property type="molecule type" value="Genomic_DNA"/>
</dbReference>
<organism evidence="1 2">
    <name type="scientific">Roseibium aggregatum (strain ATCC 25650 / DSM 13394 / JCM 20685 / NBRC 16684 / NCIMB 2208 / IAM 12614 / B1)</name>
    <name type="common">Stappia aggregata</name>
    <dbReference type="NCBI Taxonomy" id="384765"/>
    <lineage>
        <taxon>Bacteria</taxon>
        <taxon>Pseudomonadati</taxon>
        <taxon>Pseudomonadota</taxon>
        <taxon>Alphaproteobacteria</taxon>
        <taxon>Hyphomicrobiales</taxon>
        <taxon>Stappiaceae</taxon>
        <taxon>Roseibium</taxon>
    </lineage>
</organism>
<comment type="caution">
    <text evidence="1">The sequence shown here is derived from an EMBL/GenBank/DDBJ whole genome shotgun (WGS) entry which is preliminary data.</text>
</comment>
<reference evidence="1 2" key="1">
    <citation type="submission" date="2006-05" db="EMBL/GenBank/DDBJ databases">
        <authorList>
            <person name="King G."/>
            <person name="Ferriera S."/>
            <person name="Johnson J."/>
            <person name="Kravitz S."/>
            <person name="Beeson K."/>
            <person name="Sutton G."/>
            <person name="Rogers Y.-H."/>
            <person name="Friedman R."/>
            <person name="Frazier M."/>
            <person name="Venter J.C."/>
        </authorList>
    </citation>
    <scope>NUCLEOTIDE SEQUENCE [LARGE SCALE GENOMIC DNA]</scope>
    <source>
        <strain evidence="2">ATCC 25650 / DSM 13394 / JCM 20685 / NBRC 16684 / NCIMB 2208 / IAM 12614 / B1</strain>
    </source>
</reference>
<evidence type="ECO:0000313" key="2">
    <source>
        <dbReference type="Proteomes" id="UP000004848"/>
    </source>
</evidence>
<dbReference type="Proteomes" id="UP000004848">
    <property type="component" value="Unassembled WGS sequence"/>
</dbReference>
<name>A0P2U6_ROSAI</name>
<dbReference type="AlphaFoldDB" id="A0P2U6"/>
<proteinExistence type="predicted"/>
<evidence type="ECO:0000313" key="1">
    <source>
        <dbReference type="EMBL" id="EAV40749.1"/>
    </source>
</evidence>
<accession>A0P2U6</accession>
<gene>
    <name evidence="1" type="ORF">SIAM614_00867</name>
</gene>
<sequence length="123" mass="14297">MNMLVQQNVLSRKQIDYITLTIFLLARHGRIERAQILVDALYALGVRAEKTLVARIVLKFLSGNYPEALQDLEDIEQGLLPRIEPAKRKDLRRLLTYIRARCFCEMDRRSEGEEIARSLLLVE</sequence>
<protein>
    <submittedName>
        <fullName evidence="1">Uncharacterized protein</fullName>
    </submittedName>
</protein>